<feature type="transmembrane region" description="Helical" evidence="1">
    <location>
        <begin position="34"/>
        <end position="52"/>
    </location>
</feature>
<keyword evidence="1" id="KW-0472">Membrane</keyword>
<proteinExistence type="predicted"/>
<sequence>MNLRTFLGLTAVAHVALAWLVHLNARKRGDDATGWVVATLLTGIVGAVGYALRGR</sequence>
<evidence type="ECO:0000313" key="2">
    <source>
        <dbReference type="EMBL" id="UVE50918.1"/>
    </source>
</evidence>
<keyword evidence="1" id="KW-1133">Transmembrane helix</keyword>
<evidence type="ECO:0008006" key="4">
    <source>
        <dbReference type="Google" id="ProtNLM"/>
    </source>
</evidence>
<protein>
    <recommendedName>
        <fullName evidence="4">Phospholipase_D-nuclease N-terminal</fullName>
    </recommendedName>
</protein>
<keyword evidence="1" id="KW-0812">Transmembrane</keyword>
<name>A0ABY5RHL4_HALLR</name>
<dbReference type="RefSeq" id="WP_258302863.1">
    <property type="nucleotide sequence ID" value="NZ_CP078063.1"/>
</dbReference>
<evidence type="ECO:0000313" key="3">
    <source>
        <dbReference type="Proteomes" id="UP001058330"/>
    </source>
</evidence>
<reference evidence="2" key="1">
    <citation type="submission" date="2021-07" db="EMBL/GenBank/DDBJ databases">
        <title>Studies on halocins as antimicrobial molecules from haloarchaea.</title>
        <authorList>
            <person name="Kumar S."/>
            <person name="Khare S.K."/>
        </authorList>
    </citation>
    <scope>NUCLEOTIDE SEQUENCE</scope>
    <source>
        <strain evidence="2">NCIM 5678</strain>
    </source>
</reference>
<keyword evidence="3" id="KW-1185">Reference proteome</keyword>
<evidence type="ECO:0000256" key="1">
    <source>
        <dbReference type="SAM" id="Phobius"/>
    </source>
</evidence>
<dbReference type="Proteomes" id="UP001058330">
    <property type="component" value="Chromosome"/>
</dbReference>
<dbReference type="GeneID" id="74527880"/>
<gene>
    <name evidence="2" type="ORF">KU306_03250</name>
</gene>
<organism evidence="2 3">
    <name type="scientific">Haloferax larsenii</name>
    <dbReference type="NCBI Taxonomy" id="302484"/>
    <lineage>
        <taxon>Archaea</taxon>
        <taxon>Methanobacteriati</taxon>
        <taxon>Methanobacteriota</taxon>
        <taxon>Stenosarchaea group</taxon>
        <taxon>Halobacteria</taxon>
        <taxon>Halobacteriales</taxon>
        <taxon>Haloferacaceae</taxon>
        <taxon>Haloferax</taxon>
    </lineage>
</organism>
<dbReference type="EMBL" id="CP078063">
    <property type="protein sequence ID" value="UVE50918.1"/>
    <property type="molecule type" value="Genomic_DNA"/>
</dbReference>
<accession>A0ABY5RHL4</accession>